<evidence type="ECO:0000313" key="2">
    <source>
        <dbReference type="Proteomes" id="UP000010478"/>
    </source>
</evidence>
<organism evidence="1 2">
    <name type="scientific">Phormidium nigroviride PCC 7112</name>
    <dbReference type="NCBI Taxonomy" id="179408"/>
    <lineage>
        <taxon>Bacteria</taxon>
        <taxon>Bacillati</taxon>
        <taxon>Cyanobacteriota</taxon>
        <taxon>Cyanophyceae</taxon>
        <taxon>Oscillatoriophycideae</taxon>
        <taxon>Oscillatoriales</taxon>
        <taxon>Oscillatoriaceae</taxon>
        <taxon>Phormidium</taxon>
    </lineage>
</organism>
<dbReference type="HOGENOM" id="CLU_3046046_0_0_3"/>
<proteinExistence type="predicted"/>
<dbReference type="KEGG" id="oni:Osc7112_3144"/>
<gene>
    <name evidence="1" type="ORF">Osc7112_3144</name>
</gene>
<sequence precursor="true">MTVVGWALIARPKRAGYKSPPHFQECKLFNFHSLADGLLSPVVIGNGLLGMGNW</sequence>
<name>K9VJZ6_9CYAN</name>
<keyword evidence="2" id="KW-1185">Reference proteome</keyword>
<reference evidence="1 2" key="1">
    <citation type="submission" date="2012-05" db="EMBL/GenBank/DDBJ databases">
        <title>Finished chromosome of genome of Oscillatoria sp. PCC 7112.</title>
        <authorList>
            <consortium name="US DOE Joint Genome Institute"/>
            <person name="Gugger M."/>
            <person name="Coursin T."/>
            <person name="Rippka R."/>
            <person name="Tandeau De Marsac N."/>
            <person name="Huntemann M."/>
            <person name="Wei C.-L."/>
            <person name="Han J."/>
            <person name="Detter J.C."/>
            <person name="Han C."/>
            <person name="Tapia R."/>
            <person name="Davenport K."/>
            <person name="Daligault H."/>
            <person name="Erkkila T."/>
            <person name="Gu W."/>
            <person name="Munk A.C.C."/>
            <person name="Teshima H."/>
            <person name="Xu Y."/>
            <person name="Chain P."/>
            <person name="Chen A."/>
            <person name="Krypides N."/>
            <person name="Mavromatis K."/>
            <person name="Markowitz V."/>
            <person name="Szeto E."/>
            <person name="Ivanova N."/>
            <person name="Mikhailova N."/>
            <person name="Ovchinnikova G."/>
            <person name="Pagani I."/>
            <person name="Pati A."/>
            <person name="Goodwin L."/>
            <person name="Peters L."/>
            <person name="Pitluck S."/>
            <person name="Woyke T."/>
            <person name="Kerfeld C."/>
        </authorList>
    </citation>
    <scope>NUCLEOTIDE SEQUENCE [LARGE SCALE GENOMIC DNA]</scope>
    <source>
        <strain evidence="1 2">PCC 7112</strain>
    </source>
</reference>
<dbReference type="AlphaFoldDB" id="K9VJZ6"/>
<dbReference type="Proteomes" id="UP000010478">
    <property type="component" value="Chromosome"/>
</dbReference>
<evidence type="ECO:0000313" key="1">
    <source>
        <dbReference type="EMBL" id="AFZ07530.1"/>
    </source>
</evidence>
<dbReference type="EMBL" id="CP003614">
    <property type="protein sequence ID" value="AFZ07530.1"/>
    <property type="molecule type" value="Genomic_DNA"/>
</dbReference>
<protein>
    <submittedName>
        <fullName evidence="1">Uncharacterized protein</fullName>
    </submittedName>
</protein>
<accession>K9VJZ6</accession>